<name>A0A427BBP4_ENSVE</name>
<accession>A0A427BBP4</accession>
<evidence type="ECO:0000313" key="1">
    <source>
        <dbReference type="EMBL" id="RRT85931.1"/>
    </source>
</evidence>
<dbReference type="AlphaFoldDB" id="A0A427BBP4"/>
<dbReference type="EMBL" id="AMZH03000041">
    <property type="protein sequence ID" value="RRT85931.1"/>
    <property type="molecule type" value="Genomic_DNA"/>
</dbReference>
<feature type="non-terminal residue" evidence="1">
    <location>
        <position position="1"/>
    </location>
</feature>
<evidence type="ECO:0000313" key="2">
    <source>
        <dbReference type="Proteomes" id="UP000287651"/>
    </source>
</evidence>
<gene>
    <name evidence="1" type="ORF">B296_00000368</name>
</gene>
<organism evidence="1 2">
    <name type="scientific">Ensete ventricosum</name>
    <name type="common">Abyssinian banana</name>
    <name type="synonym">Musa ensete</name>
    <dbReference type="NCBI Taxonomy" id="4639"/>
    <lineage>
        <taxon>Eukaryota</taxon>
        <taxon>Viridiplantae</taxon>
        <taxon>Streptophyta</taxon>
        <taxon>Embryophyta</taxon>
        <taxon>Tracheophyta</taxon>
        <taxon>Spermatophyta</taxon>
        <taxon>Magnoliopsida</taxon>
        <taxon>Liliopsida</taxon>
        <taxon>Zingiberales</taxon>
        <taxon>Musaceae</taxon>
        <taxon>Ensete</taxon>
    </lineage>
</organism>
<reference evidence="1 2" key="1">
    <citation type="journal article" date="2014" name="Agronomy (Basel)">
        <title>A Draft Genome Sequence for Ensete ventricosum, the Drought-Tolerant Tree Against Hunger.</title>
        <authorList>
            <person name="Harrison J."/>
            <person name="Moore K.A."/>
            <person name="Paszkiewicz K."/>
            <person name="Jones T."/>
            <person name="Grant M."/>
            <person name="Ambacheew D."/>
            <person name="Muzemil S."/>
            <person name="Studholme D.J."/>
        </authorList>
    </citation>
    <scope>NUCLEOTIDE SEQUENCE [LARGE SCALE GENOMIC DNA]</scope>
</reference>
<comment type="caution">
    <text evidence="1">The sequence shown here is derived from an EMBL/GenBank/DDBJ whole genome shotgun (WGS) entry which is preliminary data.</text>
</comment>
<sequence length="57" mass="6738">VVCLTLRVELYKDFSSTDWLRENFDLLEERRATAHLRTLEYKKVVASREIKVGNLVL</sequence>
<protein>
    <submittedName>
        <fullName evidence="1">Uncharacterized protein</fullName>
    </submittedName>
</protein>
<dbReference type="Proteomes" id="UP000287651">
    <property type="component" value="Unassembled WGS sequence"/>
</dbReference>
<proteinExistence type="predicted"/>